<evidence type="ECO:0000313" key="1">
    <source>
        <dbReference type="EMBL" id="MBB4711288.1"/>
    </source>
</evidence>
<organism evidence="1 2">
    <name type="scientific">Streptomyces luteogriseus</name>
    <dbReference type="NCBI Taxonomy" id="68233"/>
    <lineage>
        <taxon>Bacteria</taxon>
        <taxon>Bacillati</taxon>
        <taxon>Actinomycetota</taxon>
        <taxon>Actinomycetes</taxon>
        <taxon>Kitasatosporales</taxon>
        <taxon>Streptomycetaceae</taxon>
        <taxon>Streptomyces</taxon>
    </lineage>
</organism>
<protein>
    <submittedName>
        <fullName evidence="1">Uncharacterized protein</fullName>
    </submittedName>
</protein>
<dbReference type="Proteomes" id="UP000565089">
    <property type="component" value="Unassembled WGS sequence"/>
</dbReference>
<comment type="caution">
    <text evidence="1">The sequence shown here is derived from an EMBL/GenBank/DDBJ whole genome shotgun (WGS) entry which is preliminary data.</text>
</comment>
<evidence type="ECO:0000313" key="2">
    <source>
        <dbReference type="Proteomes" id="UP000565089"/>
    </source>
</evidence>
<sequence length="143" mass="15378">MEIETGGRSGPRGGHARLGELCRRLTDVSGSLGLGERGLRLIESITSELRAGRTPEELDDSFDELEEELLAAGHSAGLGSYRTTPTPLTPGYQQLPVAGRNHPALHVLACPRGHCGRVEAPGDDAPHPDCRIFEQPLRTVPLR</sequence>
<accession>A0A7W7GGD3</accession>
<gene>
    <name evidence="1" type="ORF">BJ965_001170</name>
</gene>
<dbReference type="RefSeq" id="WP_313666729.1">
    <property type="nucleotide sequence ID" value="NZ_JACHMS010000001.1"/>
</dbReference>
<dbReference type="AlphaFoldDB" id="A0A7W7GGD3"/>
<proteinExistence type="predicted"/>
<reference evidence="1 2" key="1">
    <citation type="submission" date="2020-08" db="EMBL/GenBank/DDBJ databases">
        <title>Sequencing the genomes of 1000 actinobacteria strains.</title>
        <authorList>
            <person name="Klenk H.-P."/>
        </authorList>
    </citation>
    <scope>NUCLEOTIDE SEQUENCE [LARGE SCALE GENOMIC DNA]</scope>
    <source>
        <strain evidence="1 2">DSM 40483</strain>
    </source>
</reference>
<name>A0A7W7GGD3_9ACTN</name>
<dbReference type="EMBL" id="JACHMS010000001">
    <property type="protein sequence ID" value="MBB4711288.1"/>
    <property type="molecule type" value="Genomic_DNA"/>
</dbReference>
<keyword evidence="2" id="KW-1185">Reference proteome</keyword>
<dbReference type="GeneID" id="95793192"/>